<dbReference type="Pfam" id="PF02350">
    <property type="entry name" value="Epimerase_2"/>
    <property type="match status" value="1"/>
</dbReference>
<gene>
    <name evidence="7" type="primary">wecB</name>
    <name evidence="7" type="ORF">HLPR_25770</name>
</gene>
<dbReference type="KEGG" id="hprf:HLPR_25770"/>
<dbReference type="Proteomes" id="UP001321786">
    <property type="component" value="Chromosome"/>
</dbReference>
<organism evidence="7 8">
    <name type="scientific">Helicovermis profundi</name>
    <dbReference type="NCBI Taxonomy" id="3065157"/>
    <lineage>
        <taxon>Bacteria</taxon>
        <taxon>Bacillati</taxon>
        <taxon>Bacillota</taxon>
        <taxon>Clostridia</taxon>
        <taxon>Helicovermis</taxon>
    </lineage>
</organism>
<dbReference type="CDD" id="cd03786">
    <property type="entry name" value="GTB_UDP-GlcNAc_2-Epimerase"/>
    <property type="match status" value="1"/>
</dbReference>
<sequence length="375" mass="42088">MNKIKVMSIFGTRPEAIKMAPLVLELNKRENIESLVCVTAQHREMLDQVMDIFKIEADYDLNIMKKGQTLSEITSKILLGLGDLFKEVKPDIIFVHGDTSTTFSASLSAFYNGIKVGHVEAGLRSGDKNSPFPEEINRSLTGRLADIHFAPTKGNVNNLVKEGIDKKNILVTGNTVIDALKSVVKENYIFEEKVLNNIDFKQKKVILLTSHRRENLGRPMENIFSAVRDIVESNEDVLVVFPMHLNPKVRAIANKYLLNHERIILIEPLEYTPFVNLIAKSYLILTDSGGIQEEAPSLGKPVLVLRTETERPEAVEAGTVKMVGVIKEDIVREANRLIRDEDEYGFMANAVNPYGDGKASKYIVDGVIEYYKLNN</sequence>
<dbReference type="NCBIfam" id="TIGR00236">
    <property type="entry name" value="wecB"/>
    <property type="match status" value="1"/>
</dbReference>
<keyword evidence="8" id="KW-1185">Reference proteome</keyword>
<evidence type="ECO:0000256" key="4">
    <source>
        <dbReference type="ARBA" id="ARBA00079400"/>
    </source>
</evidence>
<dbReference type="PANTHER" id="PTHR43174:SF2">
    <property type="entry name" value="UDP-N-ACETYLGLUCOSAMINE 2-EPIMERASE"/>
    <property type="match status" value="1"/>
</dbReference>
<feature type="domain" description="UDP-N-acetylglucosamine 2-epimerase" evidence="6">
    <location>
        <begin position="25"/>
        <end position="365"/>
    </location>
</feature>
<evidence type="ECO:0000256" key="1">
    <source>
        <dbReference type="ARBA" id="ARBA00023235"/>
    </source>
</evidence>
<evidence type="ECO:0000256" key="5">
    <source>
        <dbReference type="RuleBase" id="RU003513"/>
    </source>
</evidence>
<evidence type="ECO:0000259" key="6">
    <source>
        <dbReference type="Pfam" id="PF02350"/>
    </source>
</evidence>
<reference evidence="7 8" key="1">
    <citation type="submission" date="2023-08" db="EMBL/GenBank/DDBJ databases">
        <title>Helicovermis profunda gen. nov., sp. nov., a novel mesophilic, fermentative bacterium within the Bacillota from a deep-sea hydrothermal vent chimney.</title>
        <authorList>
            <person name="Miyazaki U."/>
            <person name="Mizutani D."/>
            <person name="Hashimoto Y."/>
            <person name="Tame A."/>
            <person name="Sawayama S."/>
            <person name="Miyazaki J."/>
            <person name="Takai K."/>
            <person name="Nakagawa S."/>
        </authorList>
    </citation>
    <scope>NUCLEOTIDE SEQUENCE [LARGE SCALE GENOMIC DNA]</scope>
    <source>
        <strain evidence="7 8">S502</strain>
    </source>
</reference>
<dbReference type="AlphaFoldDB" id="A0AAU9ES67"/>
<comment type="similarity">
    <text evidence="2 5">Belongs to the UDP-N-acetylglucosamine 2-epimerase family.</text>
</comment>
<evidence type="ECO:0000313" key="8">
    <source>
        <dbReference type="Proteomes" id="UP001321786"/>
    </source>
</evidence>
<proteinExistence type="inferred from homology"/>
<dbReference type="InterPro" id="IPR003331">
    <property type="entry name" value="UDP_GlcNAc_Epimerase_2_dom"/>
</dbReference>
<dbReference type="PANTHER" id="PTHR43174">
    <property type="entry name" value="UDP-N-ACETYLGLUCOSAMINE 2-EPIMERASE"/>
    <property type="match status" value="1"/>
</dbReference>
<protein>
    <recommendedName>
        <fullName evidence="3">UDP-N-acetylglucosamine 2-epimerase (non-hydrolyzing)</fullName>
        <ecNumber evidence="3">5.1.3.14</ecNumber>
    </recommendedName>
    <alternativeName>
        <fullName evidence="4">UDP-GlcNAc-2-epimerase</fullName>
    </alternativeName>
</protein>
<keyword evidence="1 5" id="KW-0413">Isomerase</keyword>
<dbReference type="InterPro" id="IPR029767">
    <property type="entry name" value="WecB-like"/>
</dbReference>
<evidence type="ECO:0000256" key="3">
    <source>
        <dbReference type="ARBA" id="ARBA00038858"/>
    </source>
</evidence>
<name>A0AAU9ES67_9FIRM</name>
<dbReference type="EMBL" id="AP028654">
    <property type="protein sequence ID" value="BEP30246.1"/>
    <property type="molecule type" value="Genomic_DNA"/>
</dbReference>
<dbReference type="Gene3D" id="3.40.50.2000">
    <property type="entry name" value="Glycogen Phosphorylase B"/>
    <property type="match status" value="2"/>
</dbReference>
<evidence type="ECO:0000256" key="2">
    <source>
        <dbReference type="ARBA" id="ARBA00038209"/>
    </source>
</evidence>
<evidence type="ECO:0000313" key="7">
    <source>
        <dbReference type="EMBL" id="BEP30246.1"/>
    </source>
</evidence>
<dbReference type="GO" id="GO:0008761">
    <property type="term" value="F:UDP-N-acetylglucosamine 2-epimerase activity"/>
    <property type="evidence" value="ECO:0007669"/>
    <property type="project" value="UniProtKB-EC"/>
</dbReference>
<dbReference type="SUPFAM" id="SSF53756">
    <property type="entry name" value="UDP-Glycosyltransferase/glycogen phosphorylase"/>
    <property type="match status" value="1"/>
</dbReference>
<dbReference type="FunFam" id="3.40.50.2000:FF:000043">
    <property type="entry name" value="UDP-N-acetylglucosamine 2-epimerase"/>
    <property type="match status" value="1"/>
</dbReference>
<dbReference type="EC" id="5.1.3.14" evidence="3"/>
<accession>A0AAU9ES67</accession>
<dbReference type="RefSeq" id="WP_338535845.1">
    <property type="nucleotide sequence ID" value="NZ_AP028654.1"/>
</dbReference>